<sequence length="599" mass="67797">MSKNIEDYKKKLEELKKGRAAARTTEQIVGNVQTSQQPVQNIDKEEQKESQQTSQSHLDNISNQHQEASSSSQKKLRTFNLEMDKQVIEISIPPKEKIHYEREIQCDLEVEQQTHKLFHGTGNESESNFQHVQVEIENPDVFQNPHQVSSQIAASAHKALQQPVLPSKVELTGEDISHIVKSKNFLDFFNRSSRLIEKAITNKDDSNLYALIDVIGDKSNSNLQQTGIKSYLQHSVKLTDQQYGTNRVVTGIEWSPHRNDLVLASYSQNEQGNINDPVGLVALWSLSLKTRPEFYCFSQSQVTCVKYNPFQENLVLGGLYNGQIVLWDLRAKSTPIQRTTFTTGHSYPIYSLDVVGSVNAHNIISISNDGKLCVWNMNMLTQPSKTIDQLTYTPPEKTKQDINVTCMQFPQGDANNFYIGSEDGSFYRTQLHSKTQNNSQSMVAAVHAHDAPISSLSISHDPTGSHQLSGMVLTSSFDWTVKLWNPKVSGKPKKVLTFDCSEDYVYDVAWNPVNPSLFCCVDGEGYLDVWDLCEDIENPVYHEQEDKFALNKCRWSLDGSKVATGDSRGNLSIYNLDKKYLKINENKLSNIIDLYENKQ</sequence>
<dbReference type="STRING" id="312017.I7LZH9"/>
<proteinExistence type="predicted"/>
<keyword evidence="4" id="KW-0677">Repeat</keyword>
<evidence type="ECO:0000256" key="4">
    <source>
        <dbReference type="ARBA" id="ARBA00022737"/>
    </source>
</evidence>
<accession>I7LZH9</accession>
<dbReference type="InterPro" id="IPR001680">
    <property type="entry name" value="WD40_rpt"/>
</dbReference>
<dbReference type="PROSITE" id="PS00678">
    <property type="entry name" value="WD_REPEATS_1"/>
    <property type="match status" value="1"/>
</dbReference>
<dbReference type="GeneID" id="7823700"/>
<dbReference type="SMART" id="SM00320">
    <property type="entry name" value="WD40"/>
    <property type="match status" value="6"/>
</dbReference>
<dbReference type="RefSeq" id="XP_001031628.3">
    <property type="nucleotide sequence ID" value="XM_001031628.3"/>
</dbReference>
<dbReference type="InParanoid" id="I7LZH9"/>
<dbReference type="KEGG" id="tet:TTHERM_00773750"/>
<dbReference type="Gene3D" id="2.130.10.10">
    <property type="entry name" value="YVTN repeat-like/Quinoprotein amine dehydrogenase"/>
    <property type="match status" value="2"/>
</dbReference>
<dbReference type="GO" id="GO:0005737">
    <property type="term" value="C:cytoplasm"/>
    <property type="evidence" value="ECO:0007669"/>
    <property type="project" value="UniProtKB-SubCell"/>
</dbReference>
<dbReference type="EMBL" id="GG662514">
    <property type="protein sequence ID" value="EAR83965.3"/>
    <property type="molecule type" value="Genomic_DNA"/>
</dbReference>
<dbReference type="GO" id="GO:0005868">
    <property type="term" value="C:cytoplasmic dynein complex"/>
    <property type="evidence" value="ECO:0007669"/>
    <property type="project" value="TreeGrafter"/>
</dbReference>
<evidence type="ECO:0000313" key="6">
    <source>
        <dbReference type="EMBL" id="EAR83965.3"/>
    </source>
</evidence>
<feature type="region of interest" description="Disordered" evidence="5">
    <location>
        <begin position="16"/>
        <end position="74"/>
    </location>
</feature>
<comment type="subcellular location">
    <subcellularLocation>
        <location evidence="1">Cytoplasm</location>
    </subcellularLocation>
</comment>
<dbReference type="GO" id="GO:0045504">
    <property type="term" value="F:dynein heavy chain binding"/>
    <property type="evidence" value="ECO:0007669"/>
    <property type="project" value="TreeGrafter"/>
</dbReference>
<dbReference type="PANTHER" id="PTHR12442:SF22">
    <property type="entry name" value="CYTOPLASMIC DYNEIN 1 INTERMEDIATE CHAIN-RELATED"/>
    <property type="match status" value="1"/>
</dbReference>
<keyword evidence="7" id="KW-1185">Reference proteome</keyword>
<feature type="compositionally biased region" description="Polar residues" evidence="5">
    <location>
        <begin position="57"/>
        <end position="73"/>
    </location>
</feature>
<evidence type="ECO:0000313" key="7">
    <source>
        <dbReference type="Proteomes" id="UP000009168"/>
    </source>
</evidence>
<keyword evidence="3" id="KW-0853">WD repeat</keyword>
<name>I7LZH9_TETTS</name>
<evidence type="ECO:0000256" key="3">
    <source>
        <dbReference type="ARBA" id="ARBA00022574"/>
    </source>
</evidence>
<dbReference type="OrthoDB" id="4189at2759"/>
<reference evidence="7" key="1">
    <citation type="journal article" date="2006" name="PLoS Biol.">
        <title>Macronuclear genome sequence of the ciliate Tetrahymena thermophila, a model eukaryote.</title>
        <authorList>
            <person name="Eisen J.A."/>
            <person name="Coyne R.S."/>
            <person name="Wu M."/>
            <person name="Wu D."/>
            <person name="Thiagarajan M."/>
            <person name="Wortman J.R."/>
            <person name="Badger J.H."/>
            <person name="Ren Q."/>
            <person name="Amedeo P."/>
            <person name="Jones K.M."/>
            <person name="Tallon L.J."/>
            <person name="Delcher A.L."/>
            <person name="Salzberg S.L."/>
            <person name="Silva J.C."/>
            <person name="Haas B.J."/>
            <person name="Majoros W.H."/>
            <person name="Farzad M."/>
            <person name="Carlton J.M."/>
            <person name="Smith R.K. Jr."/>
            <person name="Garg J."/>
            <person name="Pearlman R.E."/>
            <person name="Karrer K.M."/>
            <person name="Sun L."/>
            <person name="Manning G."/>
            <person name="Elde N.C."/>
            <person name="Turkewitz A.P."/>
            <person name="Asai D.J."/>
            <person name="Wilkes D.E."/>
            <person name="Wang Y."/>
            <person name="Cai H."/>
            <person name="Collins K."/>
            <person name="Stewart B.A."/>
            <person name="Lee S.R."/>
            <person name="Wilamowska K."/>
            <person name="Weinberg Z."/>
            <person name="Ruzzo W.L."/>
            <person name="Wloga D."/>
            <person name="Gaertig J."/>
            <person name="Frankel J."/>
            <person name="Tsao C.-C."/>
            <person name="Gorovsky M.A."/>
            <person name="Keeling P.J."/>
            <person name="Waller R.F."/>
            <person name="Patron N.J."/>
            <person name="Cherry J.M."/>
            <person name="Stover N.A."/>
            <person name="Krieger C.J."/>
            <person name="del Toro C."/>
            <person name="Ryder H.F."/>
            <person name="Williamson S.C."/>
            <person name="Barbeau R.A."/>
            <person name="Hamilton E.P."/>
            <person name="Orias E."/>
        </authorList>
    </citation>
    <scope>NUCLEOTIDE SEQUENCE [LARGE SCALE GENOMIC DNA]</scope>
    <source>
        <strain evidence="7">SB210</strain>
    </source>
</reference>
<dbReference type="Pfam" id="PF00400">
    <property type="entry name" value="WD40"/>
    <property type="match status" value="2"/>
</dbReference>
<feature type="compositionally biased region" description="Polar residues" evidence="5">
    <location>
        <begin position="24"/>
        <end position="40"/>
    </location>
</feature>
<evidence type="ECO:0000256" key="5">
    <source>
        <dbReference type="SAM" id="MobiDB-lite"/>
    </source>
</evidence>
<dbReference type="Proteomes" id="UP000009168">
    <property type="component" value="Unassembled WGS sequence"/>
</dbReference>
<dbReference type="PANTHER" id="PTHR12442">
    <property type="entry name" value="DYNEIN INTERMEDIATE CHAIN"/>
    <property type="match status" value="1"/>
</dbReference>
<dbReference type="InterPro" id="IPR019775">
    <property type="entry name" value="WD40_repeat_CS"/>
</dbReference>
<dbReference type="GO" id="GO:0010970">
    <property type="term" value="P:transport along microtubule"/>
    <property type="evidence" value="ECO:0007669"/>
    <property type="project" value="TreeGrafter"/>
</dbReference>
<dbReference type="GO" id="GO:0045503">
    <property type="term" value="F:dynein light chain binding"/>
    <property type="evidence" value="ECO:0007669"/>
    <property type="project" value="TreeGrafter"/>
</dbReference>
<dbReference type="SUPFAM" id="SSF50978">
    <property type="entry name" value="WD40 repeat-like"/>
    <property type="match status" value="1"/>
</dbReference>
<evidence type="ECO:0000256" key="1">
    <source>
        <dbReference type="ARBA" id="ARBA00004496"/>
    </source>
</evidence>
<dbReference type="InterPro" id="IPR050687">
    <property type="entry name" value="Dynein_IC"/>
</dbReference>
<dbReference type="eggNOG" id="KOG1587">
    <property type="taxonomic scope" value="Eukaryota"/>
</dbReference>
<organism evidence="6 7">
    <name type="scientific">Tetrahymena thermophila (strain SB210)</name>
    <dbReference type="NCBI Taxonomy" id="312017"/>
    <lineage>
        <taxon>Eukaryota</taxon>
        <taxon>Sar</taxon>
        <taxon>Alveolata</taxon>
        <taxon>Ciliophora</taxon>
        <taxon>Intramacronucleata</taxon>
        <taxon>Oligohymenophorea</taxon>
        <taxon>Hymenostomatida</taxon>
        <taxon>Tetrahymenina</taxon>
        <taxon>Tetrahymenidae</taxon>
        <taxon>Tetrahymena</taxon>
    </lineage>
</organism>
<gene>
    <name evidence="6" type="ORF">TTHERM_00773750</name>
</gene>
<dbReference type="InterPro" id="IPR036322">
    <property type="entry name" value="WD40_repeat_dom_sf"/>
</dbReference>
<dbReference type="AlphaFoldDB" id="I7LZH9"/>
<evidence type="ECO:0000256" key="2">
    <source>
        <dbReference type="ARBA" id="ARBA00022490"/>
    </source>
</evidence>
<dbReference type="InterPro" id="IPR015943">
    <property type="entry name" value="WD40/YVTN_repeat-like_dom_sf"/>
</dbReference>
<protein>
    <submittedName>
        <fullName evidence="6">Cytoplasmic dynein intermediate chain</fullName>
    </submittedName>
</protein>
<keyword evidence="2" id="KW-0963">Cytoplasm</keyword>